<name>A0A8J8NXL0_HALGN</name>
<comment type="caution">
    <text evidence="1">The sequence shown here is derived from an EMBL/GenBank/DDBJ whole genome shotgun (WGS) entry which is preliminary data.</text>
</comment>
<gene>
    <name evidence="1" type="ORF">FGO68_gene7340</name>
</gene>
<dbReference type="OrthoDB" id="289282at2759"/>
<dbReference type="EMBL" id="RRYP01003321">
    <property type="protein sequence ID" value="TNV83917.1"/>
    <property type="molecule type" value="Genomic_DNA"/>
</dbReference>
<reference evidence="1" key="1">
    <citation type="submission" date="2019-06" db="EMBL/GenBank/DDBJ databases">
        <authorList>
            <person name="Zheng W."/>
        </authorList>
    </citation>
    <scope>NUCLEOTIDE SEQUENCE</scope>
    <source>
        <strain evidence="1">QDHG01</strain>
    </source>
</reference>
<keyword evidence="2" id="KW-1185">Reference proteome</keyword>
<accession>A0A8J8NXL0</accession>
<dbReference type="AlphaFoldDB" id="A0A8J8NXL0"/>
<evidence type="ECO:0000313" key="1">
    <source>
        <dbReference type="EMBL" id="TNV83917.1"/>
    </source>
</evidence>
<organism evidence="1 2">
    <name type="scientific">Halteria grandinella</name>
    <dbReference type="NCBI Taxonomy" id="5974"/>
    <lineage>
        <taxon>Eukaryota</taxon>
        <taxon>Sar</taxon>
        <taxon>Alveolata</taxon>
        <taxon>Ciliophora</taxon>
        <taxon>Intramacronucleata</taxon>
        <taxon>Spirotrichea</taxon>
        <taxon>Stichotrichia</taxon>
        <taxon>Sporadotrichida</taxon>
        <taxon>Halteriidae</taxon>
        <taxon>Halteria</taxon>
    </lineage>
</organism>
<sequence>MKGVRQKLFETFPGLRALDGYRKNFGVLDPGNINIDDDKPEYTCDEEWFSPDIYLTTVGKDLFQKTTQSSKEEIEFKNLIKDCDSFLTRKTNLLTL</sequence>
<protein>
    <submittedName>
        <fullName evidence="1">Uncharacterized protein</fullName>
    </submittedName>
</protein>
<evidence type="ECO:0000313" key="2">
    <source>
        <dbReference type="Proteomes" id="UP000785679"/>
    </source>
</evidence>
<proteinExistence type="predicted"/>
<dbReference type="Proteomes" id="UP000785679">
    <property type="component" value="Unassembled WGS sequence"/>
</dbReference>